<comment type="caution">
    <text evidence="2">The sequence shown here is derived from an EMBL/GenBank/DDBJ whole genome shotgun (WGS) entry which is preliminary data.</text>
</comment>
<evidence type="ECO:0000313" key="2">
    <source>
        <dbReference type="EMBL" id="GGP06080.1"/>
    </source>
</evidence>
<evidence type="ECO:0000256" key="1">
    <source>
        <dbReference type="SAM" id="SignalP"/>
    </source>
</evidence>
<dbReference type="RefSeq" id="WP_188618455.1">
    <property type="nucleotide sequence ID" value="NZ_BMLV01000006.1"/>
</dbReference>
<accession>A0ABQ2NN38</accession>
<reference evidence="3" key="1">
    <citation type="journal article" date="2019" name="Int. J. Syst. Evol. Microbiol.">
        <title>The Global Catalogue of Microorganisms (GCM) 10K type strain sequencing project: providing services to taxonomists for standard genome sequencing and annotation.</title>
        <authorList>
            <consortium name="The Broad Institute Genomics Platform"/>
            <consortium name="The Broad Institute Genome Sequencing Center for Infectious Disease"/>
            <person name="Wu L."/>
            <person name="Ma J."/>
        </authorList>
    </citation>
    <scope>NUCLEOTIDE SEQUENCE [LARGE SCALE GENOMIC DNA]</scope>
    <source>
        <strain evidence="3">CGMCC 1.7656</strain>
    </source>
</reference>
<evidence type="ECO:0008006" key="4">
    <source>
        <dbReference type="Google" id="ProtNLM"/>
    </source>
</evidence>
<dbReference type="PROSITE" id="PS51257">
    <property type="entry name" value="PROKAR_LIPOPROTEIN"/>
    <property type="match status" value="1"/>
</dbReference>
<proteinExistence type="predicted"/>
<keyword evidence="1" id="KW-0732">Signal</keyword>
<sequence>MKNFLLILLTAALMQSCFVNAKRDYNGYSKSLVFNKTEKWLINNIYTDLNSNDREALGDETLSVFKKLSNENAYTLSKAKSENLINNKIPFSPESEDIQQLKNATDFNFLVNIYTKKVRDNLAPLETTEQIEYASNEAFAIIEIYDIKKEKRIYYQKVYSSQTRDKQTKGPSFHYSSESLSKKNLRKILKDIKKNAIIKS</sequence>
<gene>
    <name evidence="2" type="ORF">GCM10010992_24870</name>
</gene>
<name>A0ABQ2NN38_9FLAO</name>
<organism evidence="2 3">
    <name type="scientific">Cloacibacterium rupense</name>
    <dbReference type="NCBI Taxonomy" id="517423"/>
    <lineage>
        <taxon>Bacteria</taxon>
        <taxon>Pseudomonadati</taxon>
        <taxon>Bacteroidota</taxon>
        <taxon>Flavobacteriia</taxon>
        <taxon>Flavobacteriales</taxon>
        <taxon>Weeksellaceae</taxon>
    </lineage>
</organism>
<feature type="signal peptide" evidence="1">
    <location>
        <begin position="1"/>
        <end position="21"/>
    </location>
</feature>
<feature type="chain" id="PRO_5046302349" description="Lipoprotein" evidence="1">
    <location>
        <begin position="22"/>
        <end position="200"/>
    </location>
</feature>
<dbReference type="EMBL" id="BMLV01000006">
    <property type="protein sequence ID" value="GGP06080.1"/>
    <property type="molecule type" value="Genomic_DNA"/>
</dbReference>
<evidence type="ECO:0000313" key="3">
    <source>
        <dbReference type="Proteomes" id="UP000620064"/>
    </source>
</evidence>
<protein>
    <recommendedName>
        <fullName evidence="4">Lipoprotein</fullName>
    </recommendedName>
</protein>
<dbReference type="Proteomes" id="UP000620064">
    <property type="component" value="Unassembled WGS sequence"/>
</dbReference>
<keyword evidence="3" id="KW-1185">Reference proteome</keyword>